<feature type="transmembrane region" description="Helical" evidence="3">
    <location>
        <begin position="32"/>
        <end position="52"/>
    </location>
</feature>
<evidence type="ECO:0000256" key="1">
    <source>
        <dbReference type="ARBA" id="ARBA00006068"/>
    </source>
</evidence>
<evidence type="ECO:0000259" key="4">
    <source>
        <dbReference type="Pfam" id="PF03816"/>
    </source>
</evidence>
<feature type="compositionally biased region" description="Low complexity" evidence="2">
    <location>
        <begin position="8"/>
        <end position="20"/>
    </location>
</feature>
<keyword evidence="6" id="KW-1185">Reference proteome</keyword>
<feature type="domain" description="Cell envelope-related transcriptional attenuator" evidence="4">
    <location>
        <begin position="106"/>
        <end position="278"/>
    </location>
</feature>
<dbReference type="RefSeq" id="WP_119148280.1">
    <property type="nucleotide sequence ID" value="NZ_JBHSOV010000042.1"/>
</dbReference>
<evidence type="ECO:0000256" key="2">
    <source>
        <dbReference type="SAM" id="MobiDB-lite"/>
    </source>
</evidence>
<keyword evidence="3" id="KW-0472">Membrane</keyword>
<feature type="region of interest" description="Disordered" evidence="2">
    <location>
        <begin position="1"/>
        <end position="26"/>
    </location>
</feature>
<sequence>MSENSALPPRRSSKPAAGSSKKAKKTKKPRRWLRILFTLFGLVIVGLAVYVGSLVNEANKALGKVAAKPGTAAGDTPLNDADKAQVKPIALLLLGLDYRHETGSKNTDVIMTAVFNPKSKTATVVSVPRDSLLGVANYKKHKANAYYANFLSIARSKEKLKDDDADQYAREQTRELMSKFFEIPIDYTAVIDFQGFVDVVDALGGVDVYVDQNMIYKDNADGTDINLKKGDQELNGIDALGFVRYRKSNHGKTPESSDFERNDRQSRVLGAIIDRMKSFGSLPKFDNVIEAVGENMRSDIPKAQITNMLTTYFGISKQNVRFIALEGTWRSPYVYLDEAKLEEAKKALEEERQPTGRALTSTDEASQAAQD</sequence>
<evidence type="ECO:0000313" key="6">
    <source>
        <dbReference type="Proteomes" id="UP000266340"/>
    </source>
</evidence>
<comment type="similarity">
    <text evidence="1">Belongs to the LytR/CpsA/Psr (LCP) family.</text>
</comment>
<evidence type="ECO:0000313" key="5">
    <source>
        <dbReference type="EMBL" id="RIE04237.1"/>
    </source>
</evidence>
<evidence type="ECO:0000256" key="3">
    <source>
        <dbReference type="SAM" id="Phobius"/>
    </source>
</evidence>
<feature type="region of interest" description="Disordered" evidence="2">
    <location>
        <begin position="346"/>
        <end position="371"/>
    </location>
</feature>
<dbReference type="InterPro" id="IPR004474">
    <property type="entry name" value="LytR_CpsA_psr"/>
</dbReference>
<dbReference type="EMBL" id="QXJM01000027">
    <property type="protein sequence ID" value="RIE04237.1"/>
    <property type="molecule type" value="Genomic_DNA"/>
</dbReference>
<accession>A0A398CWN0</accession>
<comment type="caution">
    <text evidence="5">The sequence shown here is derived from an EMBL/GenBank/DDBJ whole genome shotgun (WGS) entry which is preliminary data.</text>
</comment>
<dbReference type="AlphaFoldDB" id="A0A398CWN0"/>
<dbReference type="PANTHER" id="PTHR33392">
    <property type="entry name" value="POLYISOPRENYL-TEICHOIC ACID--PEPTIDOGLYCAN TEICHOIC ACID TRANSFERASE TAGU"/>
    <property type="match status" value="1"/>
</dbReference>
<dbReference type="Gene3D" id="3.40.630.190">
    <property type="entry name" value="LCP protein"/>
    <property type="match status" value="1"/>
</dbReference>
<keyword evidence="3" id="KW-0812">Transmembrane</keyword>
<gene>
    <name evidence="5" type="ORF">D3H35_06365</name>
</gene>
<dbReference type="InterPro" id="IPR050922">
    <property type="entry name" value="LytR/CpsA/Psr_CW_biosynth"/>
</dbReference>
<dbReference type="Proteomes" id="UP000266340">
    <property type="component" value="Unassembled WGS sequence"/>
</dbReference>
<organism evidence="5 6">
    <name type="scientific">Cohnella faecalis</name>
    <dbReference type="NCBI Taxonomy" id="2315694"/>
    <lineage>
        <taxon>Bacteria</taxon>
        <taxon>Bacillati</taxon>
        <taxon>Bacillota</taxon>
        <taxon>Bacilli</taxon>
        <taxon>Bacillales</taxon>
        <taxon>Paenibacillaceae</taxon>
        <taxon>Cohnella</taxon>
    </lineage>
</organism>
<name>A0A398CWN0_9BACL</name>
<dbReference type="Pfam" id="PF03816">
    <property type="entry name" value="LytR_cpsA_psr"/>
    <property type="match status" value="1"/>
</dbReference>
<dbReference type="OrthoDB" id="27330at2"/>
<proteinExistence type="inferred from homology"/>
<keyword evidence="3" id="KW-1133">Transmembrane helix</keyword>
<protein>
    <submittedName>
        <fullName evidence="5">LytR family transcriptional regulator</fullName>
    </submittedName>
</protein>
<dbReference type="PANTHER" id="PTHR33392:SF6">
    <property type="entry name" value="POLYISOPRENYL-TEICHOIC ACID--PEPTIDOGLYCAN TEICHOIC ACID TRANSFERASE TAGU"/>
    <property type="match status" value="1"/>
</dbReference>
<feature type="compositionally biased region" description="Polar residues" evidence="2">
    <location>
        <begin position="358"/>
        <end position="371"/>
    </location>
</feature>
<reference evidence="5 6" key="1">
    <citation type="submission" date="2018-09" db="EMBL/GenBank/DDBJ databases">
        <title>Cohnella cavernae sp. nov., isolated from a karst cave.</title>
        <authorList>
            <person name="Zhu H."/>
        </authorList>
    </citation>
    <scope>NUCLEOTIDE SEQUENCE [LARGE SCALE GENOMIC DNA]</scope>
    <source>
        <strain evidence="5 6">K2E09-144</strain>
    </source>
</reference>
<dbReference type="NCBIfam" id="TIGR00350">
    <property type="entry name" value="lytR_cpsA_psr"/>
    <property type="match status" value="1"/>
</dbReference>